<organism evidence="1 2">
    <name type="scientific">Actinomadura barringtoniae</name>
    <dbReference type="NCBI Taxonomy" id="1427535"/>
    <lineage>
        <taxon>Bacteria</taxon>
        <taxon>Bacillati</taxon>
        <taxon>Actinomycetota</taxon>
        <taxon>Actinomycetes</taxon>
        <taxon>Streptosporangiales</taxon>
        <taxon>Thermomonosporaceae</taxon>
        <taxon>Actinomadura</taxon>
    </lineage>
</organism>
<dbReference type="InterPro" id="IPR011989">
    <property type="entry name" value="ARM-like"/>
</dbReference>
<dbReference type="RefSeq" id="WP_208263713.1">
    <property type="nucleotide sequence ID" value="NZ_JAGEOJ010000037.1"/>
</dbReference>
<dbReference type="EMBL" id="JAGEOJ010000037">
    <property type="protein sequence ID" value="MBO2455489.1"/>
    <property type="molecule type" value="Genomic_DNA"/>
</dbReference>
<dbReference type="InterPro" id="IPR016024">
    <property type="entry name" value="ARM-type_fold"/>
</dbReference>
<dbReference type="Proteomes" id="UP000669179">
    <property type="component" value="Unassembled WGS sequence"/>
</dbReference>
<proteinExistence type="predicted"/>
<evidence type="ECO:0000313" key="2">
    <source>
        <dbReference type="Proteomes" id="UP000669179"/>
    </source>
</evidence>
<evidence type="ECO:0000313" key="1">
    <source>
        <dbReference type="EMBL" id="MBO2455489.1"/>
    </source>
</evidence>
<dbReference type="AlphaFoldDB" id="A0A939PSL6"/>
<name>A0A939PSL6_9ACTN</name>
<sequence>MRVEELLAEIEPLSHGERCRRLALHVGRGLLSDQLATDQLTTDQPATDQPVSDELAELGALGYYERSLALLIASAAKNRPALEHLAAAMRDPAADLAQAAISWSARLGVGVEAFAALLDDAPAATRTAAYRAIRRWRRADLAEALIERVAGRWGEAEAAALLPACSEDVARERLGALSHAVPNWKSFGRAHPGLMLDHADAELASLPAATQRFWWWHAPGIAAAIPYDPSRVIGLLERHWTEGPVPQAIEPHLGVLMDADPQRVLRLLLAESHRPYLSLRRRSLRERIARLDEADIAEVARAVRSDDYALLLLLKVFPPSRRERIFELAMDGIDLSTAELDEALLNVLPAGLRTAHARRMLRLRRVAETPHTYWRTQSFLPFDEALPVLGAVTRRQDADERASGYADLIACAGRSRDPQMLTRLFDALGRLRNEQDPVRSIALGALARIPGQAIRVEHGEAFLRLTDDALAARDCSYATRDALGAIARQICLQGAIRNDHELLAVGLDMITKLTGHVEHIGFGRLDTVLRRGSEHDLVRALAPRLAKSGKRGNHRLALNLARALGRRAYDVPALQEALEVATGVKDTSIAKIAISLWLAAPRTRAERVAVLLQRDASAVTLSDVLAVVATDRTDLLSSAALAGTSPEGRFWRPNVVFVPSAQRAWMRRWTARQRADYLLLQHLVARDEGTTSSRRGEAVRAIGEVPGIGAEELRPYLGDDELRRIALTAAPWIATPQDMLPELLQAASGDDAHVSVYAATRAARFVPPSALAAHLGPVMTDGKITARKEALRILLHNRVPDAMTLIAAAWDDPGQHRDVRAAIASALRTRLGDPEAMRILTEAANGPRDVARQVVGTSPIYVEERHRDAYAALVLEVARSADPEAREVALPALPAWAPWAPEAPTVLASLVTDLDVTHWRPALDALVACAANGSGTADLASAASTLATASTSASEPDAEEERDIPASQRLAALVEATLTRAAGNREAAEPAIRALDDRLPEPLASELLAATIRWQNAADKIDALAARDMGGVLAISRVAGFLAYGPNGEEPDWMPCTPIGAPEPEDVLPHAVRLASRGDLPGGLFACALAGHHGEAAGWPEEWRAVLRGLRAHSHPDVVFAARAVLTAEE</sequence>
<keyword evidence="2" id="KW-1185">Reference proteome</keyword>
<dbReference type="Gene3D" id="1.25.10.10">
    <property type="entry name" value="Leucine-rich Repeat Variant"/>
    <property type="match status" value="1"/>
</dbReference>
<dbReference type="SUPFAM" id="SSF48371">
    <property type="entry name" value="ARM repeat"/>
    <property type="match status" value="1"/>
</dbReference>
<gene>
    <name evidence="1" type="ORF">J4573_51015</name>
</gene>
<evidence type="ECO:0008006" key="3">
    <source>
        <dbReference type="Google" id="ProtNLM"/>
    </source>
</evidence>
<reference evidence="1" key="1">
    <citation type="submission" date="2021-03" db="EMBL/GenBank/DDBJ databases">
        <authorList>
            <person name="Kanchanasin P."/>
            <person name="Saeng-In P."/>
            <person name="Phongsopitanun W."/>
            <person name="Yuki M."/>
            <person name="Kudo T."/>
            <person name="Ohkuma M."/>
            <person name="Tanasupawat S."/>
        </authorList>
    </citation>
    <scope>NUCLEOTIDE SEQUENCE</scope>
    <source>
        <strain evidence="1">GKU 128</strain>
    </source>
</reference>
<comment type="caution">
    <text evidence="1">The sequence shown here is derived from an EMBL/GenBank/DDBJ whole genome shotgun (WGS) entry which is preliminary data.</text>
</comment>
<accession>A0A939PSL6</accession>
<protein>
    <recommendedName>
        <fullName evidence="3">HEAT repeat domain-containing protein</fullName>
    </recommendedName>
</protein>